<gene>
    <name evidence="2" type="ORF">SGN30_09520</name>
</gene>
<feature type="transmembrane region" description="Helical" evidence="1">
    <location>
        <begin position="97"/>
        <end position="116"/>
    </location>
</feature>
<evidence type="ECO:0000256" key="1">
    <source>
        <dbReference type="SAM" id="Phobius"/>
    </source>
</evidence>
<protein>
    <recommendedName>
        <fullName evidence="4">Transmembrane protein</fullName>
    </recommendedName>
</protein>
<evidence type="ECO:0008006" key="4">
    <source>
        <dbReference type="Google" id="ProtNLM"/>
    </source>
</evidence>
<evidence type="ECO:0000313" key="2">
    <source>
        <dbReference type="EMBL" id="MDX4953658.1"/>
    </source>
</evidence>
<dbReference type="EMBL" id="JAWWMZ010000003">
    <property type="protein sequence ID" value="MDX4953658.1"/>
    <property type="molecule type" value="Genomic_DNA"/>
</dbReference>
<keyword evidence="1" id="KW-1133">Transmembrane helix</keyword>
<proteinExistence type="predicted"/>
<reference evidence="2" key="1">
    <citation type="submission" date="2023-11" db="EMBL/GenBank/DDBJ databases">
        <title>Identification and selenium tolerance of Delftia acidovorans R3-25.</title>
        <authorList>
            <person name="Zhang S."/>
            <person name="Liu Y."/>
            <person name="Guo Y."/>
        </authorList>
    </citation>
    <scope>NUCLEOTIDE SEQUENCE</scope>
    <source>
        <strain evidence="2">R3-25</strain>
    </source>
</reference>
<feature type="transmembrane region" description="Helical" evidence="1">
    <location>
        <begin position="12"/>
        <end position="34"/>
    </location>
</feature>
<feature type="transmembrane region" description="Helical" evidence="1">
    <location>
        <begin position="122"/>
        <end position="143"/>
    </location>
</feature>
<dbReference type="Proteomes" id="UP001287445">
    <property type="component" value="Unassembled WGS sequence"/>
</dbReference>
<feature type="transmembrane region" description="Helical" evidence="1">
    <location>
        <begin position="40"/>
        <end position="60"/>
    </location>
</feature>
<dbReference type="RefSeq" id="WP_319073195.1">
    <property type="nucleotide sequence ID" value="NZ_JAWWMZ010000003.1"/>
</dbReference>
<organism evidence="2 3">
    <name type="scientific">Delftia acidovorans</name>
    <name type="common">Pseudomonas acidovorans</name>
    <name type="synonym">Comamonas acidovorans</name>
    <dbReference type="NCBI Taxonomy" id="80866"/>
    <lineage>
        <taxon>Bacteria</taxon>
        <taxon>Pseudomonadati</taxon>
        <taxon>Pseudomonadota</taxon>
        <taxon>Betaproteobacteria</taxon>
        <taxon>Burkholderiales</taxon>
        <taxon>Comamonadaceae</taxon>
        <taxon>Delftia</taxon>
    </lineage>
</organism>
<sequence length="157" mass="17215">MIETYFNTERTAGLLFTFVGILAIGVAILGWRHGSFWRGAAWPLAAVALIQLSVGLAYWWRSPHNLQRVQHIVTQEKERIAGAEVPRMQAVLESYAISLRIEMAVLAAGLALLLFATRGSAWQGAGLGLAVQAGLVLLLDCLAERRAQAYLEWLQAS</sequence>
<evidence type="ECO:0000313" key="3">
    <source>
        <dbReference type="Proteomes" id="UP001287445"/>
    </source>
</evidence>
<name>A0AAJ2R1L1_DELAC</name>
<comment type="caution">
    <text evidence="2">The sequence shown here is derived from an EMBL/GenBank/DDBJ whole genome shotgun (WGS) entry which is preliminary data.</text>
</comment>
<accession>A0AAJ2R1L1</accession>
<dbReference type="AlphaFoldDB" id="A0AAJ2R1L1"/>
<keyword evidence="1" id="KW-0812">Transmembrane</keyword>
<keyword evidence="1" id="KW-0472">Membrane</keyword>